<dbReference type="PANTHER" id="PTHR47381">
    <property type="entry name" value="ALPHA/BETA-HYDROLASES SUPERFAMILY PROTEIN"/>
    <property type="match status" value="1"/>
</dbReference>
<dbReference type="Pfam" id="PF12715">
    <property type="entry name" value="Abhydrolase_7"/>
    <property type="match status" value="1"/>
</dbReference>
<dbReference type="InterPro" id="IPR029058">
    <property type="entry name" value="AB_hydrolase_fold"/>
</dbReference>
<protein>
    <submittedName>
        <fullName evidence="1">Alpha/beta hydrolase family protein</fullName>
    </submittedName>
</protein>
<comment type="caution">
    <text evidence="1">The sequence shown here is derived from an EMBL/GenBank/DDBJ whole genome shotgun (WGS) entry which is preliminary data.</text>
</comment>
<dbReference type="EMBL" id="DWWB01000015">
    <property type="protein sequence ID" value="HJC65761.1"/>
    <property type="molecule type" value="Genomic_DNA"/>
</dbReference>
<sequence length="362" mass="41199">MEQERIISISRYYGSLPGILKKYDRLARSDAFKGETLKEWKEWKTQARERLWRLLGMEQMETCPLNAQVAEREEAEPGILRERVMIQVEPETWMPVYILIPQNAGEPKGCFLAPPGHQGAGKYSVAGLSQYGAVADAIKKFNYDYGLFLARLGYVVLCPDARGFGERRDEAFQKDEEEMFLRSTCFYLAHMAEPLGMTVAGMCTWDLMRLIDYAEERGQWRTDNLGCLGFSGGGMQTLWLTALDDRVKMAVISGYMYGYKDALLKLNGNCSCNYVPGLWKYYDCGDIGSLIAPRPLLIQSCAEDHLNGERGIANADEQVEIIRQAYRLFGAKNKLIHQHCPGGHQFHKEGIKENLERMEEML</sequence>
<reference evidence="1" key="2">
    <citation type="submission" date="2021-04" db="EMBL/GenBank/DDBJ databases">
        <authorList>
            <person name="Gilroy R."/>
        </authorList>
    </citation>
    <scope>NUCLEOTIDE SEQUENCE</scope>
    <source>
        <strain evidence="1">CHK198-12963</strain>
    </source>
</reference>
<reference evidence="1" key="1">
    <citation type="journal article" date="2021" name="PeerJ">
        <title>Extensive microbial diversity within the chicken gut microbiome revealed by metagenomics and culture.</title>
        <authorList>
            <person name="Gilroy R."/>
            <person name="Ravi A."/>
            <person name="Getino M."/>
            <person name="Pursley I."/>
            <person name="Horton D.L."/>
            <person name="Alikhan N.F."/>
            <person name="Baker D."/>
            <person name="Gharbi K."/>
            <person name="Hall N."/>
            <person name="Watson M."/>
            <person name="Adriaenssens E.M."/>
            <person name="Foster-Nyarko E."/>
            <person name="Jarju S."/>
            <person name="Secka A."/>
            <person name="Antonio M."/>
            <person name="Oren A."/>
            <person name="Chaudhuri R.R."/>
            <person name="La Ragione R."/>
            <person name="Hildebrand F."/>
            <person name="Pallen M.J."/>
        </authorList>
    </citation>
    <scope>NUCLEOTIDE SEQUENCE</scope>
    <source>
        <strain evidence="1">CHK198-12963</strain>
    </source>
</reference>
<keyword evidence="1" id="KW-0378">Hydrolase</keyword>
<evidence type="ECO:0000313" key="2">
    <source>
        <dbReference type="Proteomes" id="UP000823863"/>
    </source>
</evidence>
<dbReference type="SUPFAM" id="SSF53474">
    <property type="entry name" value="alpha/beta-Hydrolases"/>
    <property type="match status" value="1"/>
</dbReference>
<dbReference type="PANTHER" id="PTHR47381:SF3">
    <property type="entry name" value="ALPHA_BETA-HYDROLASES SUPERFAMILY PROTEIN"/>
    <property type="match status" value="1"/>
</dbReference>
<gene>
    <name evidence="1" type="ORF">H9931_03440</name>
</gene>
<name>A0A9D2PSA7_9FIRM</name>
<dbReference type="AlphaFoldDB" id="A0A9D2PSA7"/>
<evidence type="ECO:0000313" key="1">
    <source>
        <dbReference type="EMBL" id="HJC65761.1"/>
    </source>
</evidence>
<accession>A0A9D2PSA7</accession>
<proteinExistence type="predicted"/>
<dbReference type="Proteomes" id="UP000823863">
    <property type="component" value="Unassembled WGS sequence"/>
</dbReference>
<organism evidence="1 2">
    <name type="scientific">Candidatus Enterocloster excrementigallinarum</name>
    <dbReference type="NCBI Taxonomy" id="2838558"/>
    <lineage>
        <taxon>Bacteria</taxon>
        <taxon>Bacillati</taxon>
        <taxon>Bacillota</taxon>
        <taxon>Clostridia</taxon>
        <taxon>Lachnospirales</taxon>
        <taxon>Lachnospiraceae</taxon>
        <taxon>Enterocloster</taxon>
    </lineage>
</organism>
<dbReference type="Gene3D" id="3.40.50.1820">
    <property type="entry name" value="alpha/beta hydrolase"/>
    <property type="match status" value="1"/>
</dbReference>
<dbReference type="InterPro" id="IPR025890">
    <property type="entry name" value="Abhydrolase_bac"/>
</dbReference>
<dbReference type="GO" id="GO:0016787">
    <property type="term" value="F:hydrolase activity"/>
    <property type="evidence" value="ECO:0007669"/>
    <property type="project" value="UniProtKB-KW"/>
</dbReference>